<keyword evidence="1" id="KW-0812">Transmembrane</keyword>
<evidence type="ECO:0000313" key="3">
    <source>
        <dbReference type="Proteomes" id="UP000198660"/>
    </source>
</evidence>
<name>A0A1I6RXG9_9BACL</name>
<keyword evidence="1" id="KW-1133">Transmembrane helix</keyword>
<gene>
    <name evidence="2" type="ORF">SAMN05444972_1069</name>
</gene>
<proteinExistence type="predicted"/>
<sequence length="70" mass="8432">MSTPIFKKEHPTKTNHVHRYHHWLTNTYVQSTAFFLLLGIFLYTFLFSTYPPIHDAVHELRHSLWIIPCH</sequence>
<accession>A0A1I6RXG9</accession>
<dbReference type="InterPro" id="IPR012667">
    <property type="entry name" value="CbtB_put"/>
</dbReference>
<keyword evidence="1" id="KW-0472">Membrane</keyword>
<feature type="transmembrane region" description="Helical" evidence="1">
    <location>
        <begin position="33"/>
        <end position="53"/>
    </location>
</feature>
<protein>
    <submittedName>
        <fullName evidence="2">Probable cobalt transporter subunit (CbtB)</fullName>
    </submittedName>
</protein>
<evidence type="ECO:0000256" key="1">
    <source>
        <dbReference type="SAM" id="Phobius"/>
    </source>
</evidence>
<dbReference type="RefSeq" id="WP_091836752.1">
    <property type="nucleotide sequence ID" value="NZ_FPAA01000006.1"/>
</dbReference>
<dbReference type="Pfam" id="PF09489">
    <property type="entry name" value="CbtB"/>
    <property type="match status" value="1"/>
</dbReference>
<dbReference type="AlphaFoldDB" id="A0A1I6RXG9"/>
<keyword evidence="3" id="KW-1185">Reference proteome</keyword>
<organism evidence="2 3">
    <name type="scientific">Marininema halotolerans</name>
    <dbReference type="NCBI Taxonomy" id="1155944"/>
    <lineage>
        <taxon>Bacteria</taxon>
        <taxon>Bacillati</taxon>
        <taxon>Bacillota</taxon>
        <taxon>Bacilli</taxon>
        <taxon>Bacillales</taxon>
        <taxon>Thermoactinomycetaceae</taxon>
        <taxon>Marininema</taxon>
    </lineage>
</organism>
<reference evidence="3" key="1">
    <citation type="submission" date="2016-10" db="EMBL/GenBank/DDBJ databases">
        <authorList>
            <person name="Varghese N."/>
            <person name="Submissions S."/>
        </authorList>
    </citation>
    <scope>NUCLEOTIDE SEQUENCE [LARGE SCALE GENOMIC DNA]</scope>
    <source>
        <strain evidence="3">DSM 45789</strain>
    </source>
</reference>
<dbReference type="OrthoDB" id="2627906at2"/>
<evidence type="ECO:0000313" key="2">
    <source>
        <dbReference type="EMBL" id="SFS69290.1"/>
    </source>
</evidence>
<dbReference type="EMBL" id="FPAA01000006">
    <property type="protein sequence ID" value="SFS69290.1"/>
    <property type="molecule type" value="Genomic_DNA"/>
</dbReference>
<dbReference type="Proteomes" id="UP000198660">
    <property type="component" value="Unassembled WGS sequence"/>
</dbReference>